<dbReference type="PANTHER" id="PTHR12049:SF7">
    <property type="entry name" value="PROTEIN ARGININE METHYLTRANSFERASE NDUFAF7, MITOCHONDRIAL"/>
    <property type="match status" value="1"/>
</dbReference>
<accession>A0A177A5U0</accession>
<dbReference type="GO" id="GO:0032981">
    <property type="term" value="P:mitochondrial respiratory chain complex I assembly"/>
    <property type="evidence" value="ECO:0007669"/>
    <property type="project" value="TreeGrafter"/>
</dbReference>
<dbReference type="Pfam" id="PF02636">
    <property type="entry name" value="Methyltransf_28"/>
    <property type="match status" value="1"/>
</dbReference>
<evidence type="ECO:0000256" key="2">
    <source>
        <dbReference type="ARBA" id="ARBA00005891"/>
    </source>
</evidence>
<dbReference type="EC" id="2.1.1.320" evidence="7"/>
<feature type="region of interest" description="Disordered" evidence="8">
    <location>
        <begin position="260"/>
        <end position="292"/>
    </location>
</feature>
<organism evidence="9">
    <name type="scientific">Pseudogymnoascus destructans</name>
    <dbReference type="NCBI Taxonomy" id="655981"/>
    <lineage>
        <taxon>Eukaryota</taxon>
        <taxon>Fungi</taxon>
        <taxon>Dikarya</taxon>
        <taxon>Ascomycota</taxon>
        <taxon>Pezizomycotina</taxon>
        <taxon>Leotiomycetes</taxon>
        <taxon>Thelebolales</taxon>
        <taxon>Thelebolaceae</taxon>
        <taxon>Pseudogymnoascus</taxon>
    </lineage>
</organism>
<name>A0A177A5U0_9PEZI</name>
<comment type="catalytic activity">
    <reaction evidence="6 7">
        <text>L-arginyl-[protein] + 2 S-adenosyl-L-methionine = N(omega),N(omega)'-dimethyl-L-arginyl-[protein] + 2 S-adenosyl-L-homocysteine + 2 H(+)</text>
        <dbReference type="Rhea" id="RHEA:48108"/>
        <dbReference type="Rhea" id="RHEA-COMP:10532"/>
        <dbReference type="Rhea" id="RHEA-COMP:11992"/>
        <dbReference type="ChEBI" id="CHEBI:15378"/>
        <dbReference type="ChEBI" id="CHEBI:29965"/>
        <dbReference type="ChEBI" id="CHEBI:57856"/>
        <dbReference type="ChEBI" id="CHEBI:59789"/>
        <dbReference type="ChEBI" id="CHEBI:88221"/>
        <dbReference type="EC" id="2.1.1.320"/>
    </reaction>
</comment>
<dbReference type="eggNOG" id="KOG2901">
    <property type="taxonomic scope" value="Eukaryota"/>
</dbReference>
<dbReference type="Gene3D" id="3.40.50.12710">
    <property type="match status" value="1"/>
</dbReference>
<evidence type="ECO:0000313" key="9">
    <source>
        <dbReference type="EMBL" id="OAF56601.1"/>
    </source>
</evidence>
<reference evidence="9" key="1">
    <citation type="submission" date="2016-03" db="EMBL/GenBank/DDBJ databases">
        <title>Updated assembly of Pseudogymnoascus destructans, the fungus causing white-nose syndrome of bats.</title>
        <authorList>
            <person name="Palmer J.M."/>
            <person name="Drees K.P."/>
            <person name="Foster J.T."/>
            <person name="Lindner D.L."/>
        </authorList>
    </citation>
    <scope>NUCLEOTIDE SEQUENCE [LARGE SCALE GENOMIC DNA]</scope>
    <source>
        <strain evidence="9">20631-21</strain>
    </source>
</reference>
<dbReference type="InterPro" id="IPR029063">
    <property type="entry name" value="SAM-dependent_MTases_sf"/>
</dbReference>
<keyword evidence="3 7" id="KW-0489">Methyltransferase</keyword>
<protein>
    <recommendedName>
        <fullName evidence="7">Protein arginine methyltransferase NDUFAF7</fullName>
        <ecNumber evidence="7">2.1.1.320</ecNumber>
    </recommendedName>
</protein>
<dbReference type="InterPro" id="IPR038375">
    <property type="entry name" value="NDUFAF7_sf"/>
</dbReference>
<dbReference type="AlphaFoldDB" id="A0A177A5U0"/>
<dbReference type="EMBL" id="KV441403">
    <property type="protein sequence ID" value="OAF56601.1"/>
    <property type="molecule type" value="Genomic_DNA"/>
</dbReference>
<keyword evidence="5 7" id="KW-0496">Mitochondrion</keyword>
<dbReference type="PANTHER" id="PTHR12049">
    <property type="entry name" value="PROTEIN ARGININE METHYLTRANSFERASE NDUFAF7, MITOCHONDRIAL"/>
    <property type="match status" value="1"/>
</dbReference>
<dbReference type="GO" id="GO:0032259">
    <property type="term" value="P:methylation"/>
    <property type="evidence" value="ECO:0007669"/>
    <property type="project" value="UniProtKB-KW"/>
</dbReference>
<evidence type="ECO:0000256" key="3">
    <source>
        <dbReference type="ARBA" id="ARBA00022603"/>
    </source>
</evidence>
<gene>
    <name evidence="9" type="ORF">VC83_07309</name>
</gene>
<dbReference type="RefSeq" id="XP_024321895.1">
    <property type="nucleotide sequence ID" value="XM_024470884.1"/>
</dbReference>
<comment type="subcellular location">
    <subcellularLocation>
        <location evidence="1 7">Mitochondrion</location>
    </subcellularLocation>
</comment>
<evidence type="ECO:0000256" key="6">
    <source>
        <dbReference type="ARBA" id="ARBA00048612"/>
    </source>
</evidence>
<evidence type="ECO:0000256" key="8">
    <source>
        <dbReference type="SAM" id="MobiDB-lite"/>
    </source>
</evidence>
<dbReference type="GeneID" id="36290357"/>
<sequence>MRSNVLSATRTCMRQVQRSRTLPAQLTLSTRQWMSSGDDRKWSTPLAKQLSEAITATGPVPLASFMRMCLTADLGGYYMSKQEGRDPFGQKGDFVTSPEISQVFGELIGIWFVAEWMAQGKKGAGVELVEIGPGRGTLMDDMLRTIQNFKPMVSAIEAVYMVEASPALRETQRQVLCGDSPMEDHETGFRSISKYANIPIIWTENIRFVPSSPSKSPFIIAHEFFDALPIHAFQSVAPSEVPQTKIETPTGVHDLAPEVAKSSAAKEPQWRELVVSPAPPNSTHEDLGTPKSERDLYPPPEFELALSKASTPHSLYLPEISDRYKALRKSPDSLIEISPESHAYMEQIAKRIGGSAAEPKAEPSGAALILDYGPADTIPVNSLRGIKGHQRVSPLSSPGLVDLSADVDFMALAETALKGSLGVEVYGPVEQGFFLLGMGIKERAEMLLKGNNLDEGKKQRVDGAWKRLIDRGPSGMGKVYKAMAVVPETGGKRPPVGFGGVISP</sequence>
<proteinExistence type="inferred from homology"/>
<dbReference type="OrthoDB" id="5595109at2759"/>
<evidence type="ECO:0000256" key="1">
    <source>
        <dbReference type="ARBA" id="ARBA00004173"/>
    </source>
</evidence>
<comment type="similarity">
    <text evidence="2 7">Belongs to the NDUFAF7 family.</text>
</comment>
<evidence type="ECO:0000256" key="5">
    <source>
        <dbReference type="ARBA" id="ARBA00023128"/>
    </source>
</evidence>
<dbReference type="VEuPathDB" id="FungiDB:GMDG_06048"/>
<dbReference type="SUPFAM" id="SSF53335">
    <property type="entry name" value="S-adenosyl-L-methionine-dependent methyltransferases"/>
    <property type="match status" value="1"/>
</dbReference>
<dbReference type="InterPro" id="IPR003788">
    <property type="entry name" value="NDUFAF7"/>
</dbReference>
<dbReference type="Proteomes" id="UP000077154">
    <property type="component" value="Unassembled WGS sequence"/>
</dbReference>
<keyword evidence="4 7" id="KW-0808">Transferase</keyword>
<comment type="function">
    <text evidence="7">Arginine methyltransferase involved in the assembly or stability of mitochondrial NADH:ubiquinone oxidoreductase complex (complex I).</text>
</comment>
<dbReference type="GO" id="GO:0035243">
    <property type="term" value="F:protein-arginine omega-N symmetric methyltransferase activity"/>
    <property type="evidence" value="ECO:0007669"/>
    <property type="project" value="UniProtKB-EC"/>
</dbReference>
<evidence type="ECO:0000256" key="4">
    <source>
        <dbReference type="ARBA" id="ARBA00022679"/>
    </source>
</evidence>
<dbReference type="GO" id="GO:0005739">
    <property type="term" value="C:mitochondrion"/>
    <property type="evidence" value="ECO:0007669"/>
    <property type="project" value="UniProtKB-SubCell"/>
</dbReference>
<evidence type="ECO:0000256" key="7">
    <source>
        <dbReference type="RuleBase" id="RU364114"/>
    </source>
</evidence>
<feature type="compositionally biased region" description="Basic and acidic residues" evidence="8">
    <location>
        <begin position="283"/>
        <end position="292"/>
    </location>
</feature>